<dbReference type="Gene3D" id="1.10.10.160">
    <property type="match status" value="1"/>
</dbReference>
<gene>
    <name evidence="12" type="ORF">SM116_08585</name>
</gene>
<dbReference type="InterPro" id="IPR014017">
    <property type="entry name" value="DNA_helicase_UvrD-like_C"/>
</dbReference>
<dbReference type="RefSeq" id="WP_320944017.1">
    <property type="nucleotide sequence ID" value="NZ_BAABEU010000007.1"/>
</dbReference>
<dbReference type="InterPro" id="IPR000212">
    <property type="entry name" value="DNA_helicase_UvrD/REP"/>
</dbReference>
<comment type="catalytic activity">
    <reaction evidence="9">
        <text>ATP + H2O = ADP + phosphate + H(+)</text>
        <dbReference type="Rhea" id="RHEA:13065"/>
        <dbReference type="ChEBI" id="CHEBI:15377"/>
        <dbReference type="ChEBI" id="CHEBI:15378"/>
        <dbReference type="ChEBI" id="CHEBI:30616"/>
        <dbReference type="ChEBI" id="CHEBI:43474"/>
        <dbReference type="ChEBI" id="CHEBI:456216"/>
        <dbReference type="EC" id="5.6.2.4"/>
    </reaction>
</comment>
<comment type="similarity">
    <text evidence="1">Belongs to the helicase family. UvrD subfamily.</text>
</comment>
<evidence type="ECO:0000313" key="13">
    <source>
        <dbReference type="Proteomes" id="UP001323798"/>
    </source>
</evidence>
<evidence type="ECO:0000256" key="5">
    <source>
        <dbReference type="ARBA" id="ARBA00022840"/>
    </source>
</evidence>
<dbReference type="PANTHER" id="PTHR11070">
    <property type="entry name" value="UVRD / RECB / PCRA DNA HELICASE FAMILY MEMBER"/>
    <property type="match status" value="1"/>
</dbReference>
<evidence type="ECO:0000256" key="10">
    <source>
        <dbReference type="PROSITE-ProRule" id="PRU00560"/>
    </source>
</evidence>
<dbReference type="EMBL" id="CP139368">
    <property type="protein sequence ID" value="WPR91316.1"/>
    <property type="molecule type" value="Genomic_DNA"/>
</dbReference>
<accession>A0ABZ0SPM1</accession>
<dbReference type="InterPro" id="IPR014016">
    <property type="entry name" value="UvrD-like_ATP-bd"/>
</dbReference>
<dbReference type="EC" id="5.6.2.4" evidence="8"/>
<reference evidence="12 13" key="1">
    <citation type="submission" date="2023-11" db="EMBL/GenBank/DDBJ databases">
        <title>Genome sequence of Microbacterium rhizosphaerae KACC 19337.</title>
        <authorList>
            <person name="Choi H."/>
            <person name="Kim S."/>
            <person name="Kim Y."/>
            <person name="Kwon S.-W."/>
            <person name="Heo J."/>
        </authorList>
    </citation>
    <scope>NUCLEOTIDE SEQUENCE [LARGE SCALE GENOMIC DNA]</scope>
    <source>
        <strain evidence="12 13">KACC 19337</strain>
    </source>
</reference>
<evidence type="ECO:0000256" key="2">
    <source>
        <dbReference type="ARBA" id="ARBA00022741"/>
    </source>
</evidence>
<keyword evidence="13" id="KW-1185">Reference proteome</keyword>
<evidence type="ECO:0000256" key="6">
    <source>
        <dbReference type="ARBA" id="ARBA00023235"/>
    </source>
</evidence>
<keyword evidence="2 10" id="KW-0547">Nucleotide-binding</keyword>
<evidence type="ECO:0000259" key="11">
    <source>
        <dbReference type="PROSITE" id="PS51198"/>
    </source>
</evidence>
<evidence type="ECO:0000256" key="4">
    <source>
        <dbReference type="ARBA" id="ARBA00022806"/>
    </source>
</evidence>
<dbReference type="Gene3D" id="1.10.486.10">
    <property type="entry name" value="PCRA, domain 4"/>
    <property type="match status" value="1"/>
</dbReference>
<organism evidence="12 13">
    <name type="scientific">Microbacterium rhizosphaerae</name>
    <dbReference type="NCBI Taxonomy" id="1678237"/>
    <lineage>
        <taxon>Bacteria</taxon>
        <taxon>Bacillati</taxon>
        <taxon>Actinomycetota</taxon>
        <taxon>Actinomycetes</taxon>
        <taxon>Micrococcales</taxon>
        <taxon>Microbacteriaceae</taxon>
        <taxon>Microbacterium</taxon>
    </lineage>
</organism>
<sequence length="562" mass="60916">MSLEPTALQLQVRDTPDLGLLVVAPAGCGKSEALALRVQGMIRRGVAAGPRRILVATFSNRAKDNIRERLRSYLTAAELRDKVTVINFHGLAARLYRSHAAAIGLDPGWELPENDWVKEQCQRMGLIYGQISAVDKALRQAKQDMVDDDEVMRRLEAVGNRDAIEVERLRIKDQQLTYDDLPRMAELILANDAVAGLYSAHFAAVAVDEFQDLTPQQLRMINRIGAGRTTYAGDLAQGIYGFTGAKPEEIHAAIVDEVATVIELTESHRSSPAVLAAVNALTPLTLGSELTCAAPNTWPSGGIAAEVHHQSADSEAEWLVKAAKAILSRAPGQRIGVISRIGSRRRFADAALAAEPGFEVHRWDDGVLDTETARRVRSTLANVDSAAVLTSKDPIEALRDLADFHELQDPADRLALADALGWVLELLTQGLAPTDIAKRVRVGDNSTLLTRPGVHLLSGHAGKGQQFDWVFAIGVEDGNVPFFEAKTPEALLEEARVLSVIMSRARHGLVLSHATAVPALSGTVWSKDPSRFLTAELRAQLTDAAGLVEWFKAADWVAVAGR</sequence>
<keyword evidence="4 10" id="KW-0347">Helicase</keyword>
<dbReference type="PANTHER" id="PTHR11070:SF59">
    <property type="entry name" value="DNA 3'-5' HELICASE"/>
    <property type="match status" value="1"/>
</dbReference>
<evidence type="ECO:0000256" key="1">
    <source>
        <dbReference type="ARBA" id="ARBA00009922"/>
    </source>
</evidence>
<dbReference type="GO" id="GO:0004386">
    <property type="term" value="F:helicase activity"/>
    <property type="evidence" value="ECO:0007669"/>
    <property type="project" value="UniProtKB-KW"/>
</dbReference>
<protein>
    <recommendedName>
        <fullName evidence="8">DNA 3'-5' helicase</fullName>
        <ecNumber evidence="8">5.6.2.4</ecNumber>
    </recommendedName>
</protein>
<dbReference type="Pfam" id="PF13361">
    <property type="entry name" value="UvrD_C"/>
    <property type="match status" value="1"/>
</dbReference>
<dbReference type="SUPFAM" id="SSF52540">
    <property type="entry name" value="P-loop containing nucleoside triphosphate hydrolases"/>
    <property type="match status" value="1"/>
</dbReference>
<evidence type="ECO:0000256" key="7">
    <source>
        <dbReference type="ARBA" id="ARBA00034617"/>
    </source>
</evidence>
<dbReference type="Gene3D" id="3.40.50.300">
    <property type="entry name" value="P-loop containing nucleotide triphosphate hydrolases"/>
    <property type="match status" value="2"/>
</dbReference>
<keyword evidence="6" id="KW-0413">Isomerase</keyword>
<evidence type="ECO:0000256" key="3">
    <source>
        <dbReference type="ARBA" id="ARBA00022801"/>
    </source>
</evidence>
<proteinExistence type="inferred from homology"/>
<keyword evidence="3 10" id="KW-0378">Hydrolase</keyword>
<dbReference type="InterPro" id="IPR013986">
    <property type="entry name" value="DExx_box_DNA_helicase_dom_sf"/>
</dbReference>
<keyword evidence="5 10" id="KW-0067">ATP-binding</keyword>
<dbReference type="Proteomes" id="UP001323798">
    <property type="component" value="Chromosome"/>
</dbReference>
<dbReference type="InterPro" id="IPR027417">
    <property type="entry name" value="P-loop_NTPase"/>
</dbReference>
<feature type="binding site" evidence="10">
    <location>
        <begin position="24"/>
        <end position="31"/>
    </location>
    <ligand>
        <name>ATP</name>
        <dbReference type="ChEBI" id="CHEBI:30616"/>
    </ligand>
</feature>
<evidence type="ECO:0000256" key="9">
    <source>
        <dbReference type="ARBA" id="ARBA00048988"/>
    </source>
</evidence>
<name>A0ABZ0SPM1_9MICO</name>
<dbReference type="Pfam" id="PF00580">
    <property type="entry name" value="UvrD-helicase"/>
    <property type="match status" value="1"/>
</dbReference>
<dbReference type="PROSITE" id="PS51198">
    <property type="entry name" value="UVRD_HELICASE_ATP_BIND"/>
    <property type="match status" value="1"/>
</dbReference>
<evidence type="ECO:0000256" key="8">
    <source>
        <dbReference type="ARBA" id="ARBA00034808"/>
    </source>
</evidence>
<evidence type="ECO:0000313" key="12">
    <source>
        <dbReference type="EMBL" id="WPR91316.1"/>
    </source>
</evidence>
<comment type="catalytic activity">
    <reaction evidence="7">
        <text>Couples ATP hydrolysis with the unwinding of duplex DNA by translocating in the 3'-5' direction.</text>
        <dbReference type="EC" id="5.6.2.4"/>
    </reaction>
</comment>
<feature type="domain" description="UvrD-like helicase ATP-binding" evidence="11">
    <location>
        <begin position="3"/>
        <end position="271"/>
    </location>
</feature>
<dbReference type="GO" id="GO:0016787">
    <property type="term" value="F:hydrolase activity"/>
    <property type="evidence" value="ECO:0007669"/>
    <property type="project" value="UniProtKB-KW"/>
</dbReference>